<organism evidence="2 3">
    <name type="scientific">Microbispora corallina</name>
    <dbReference type="NCBI Taxonomy" id="83302"/>
    <lineage>
        <taxon>Bacteria</taxon>
        <taxon>Bacillati</taxon>
        <taxon>Actinomycetota</taxon>
        <taxon>Actinomycetes</taxon>
        <taxon>Streptosporangiales</taxon>
        <taxon>Streptosporangiaceae</taxon>
        <taxon>Microbispora</taxon>
    </lineage>
</organism>
<gene>
    <name evidence="2" type="ORF">Mco01_64780</name>
</gene>
<dbReference type="EMBL" id="BOOC01000039">
    <property type="protein sequence ID" value="GIH43478.1"/>
    <property type="molecule type" value="Genomic_DNA"/>
</dbReference>
<reference evidence="2 3" key="1">
    <citation type="submission" date="2021-01" db="EMBL/GenBank/DDBJ databases">
        <title>Whole genome shotgun sequence of Microbispora corallina NBRC 16416.</title>
        <authorList>
            <person name="Komaki H."/>
            <person name="Tamura T."/>
        </authorList>
    </citation>
    <scope>NUCLEOTIDE SEQUENCE [LARGE SCALE GENOMIC DNA]</scope>
    <source>
        <strain evidence="2 3">NBRC 16416</strain>
    </source>
</reference>
<dbReference type="RefSeq" id="WP_204060581.1">
    <property type="nucleotide sequence ID" value="NZ_BAAAGP010000013.1"/>
</dbReference>
<dbReference type="InterPro" id="IPR007138">
    <property type="entry name" value="ABM_dom"/>
</dbReference>
<accession>A0ABQ4G8S0</accession>
<proteinExistence type="predicted"/>
<dbReference type="Proteomes" id="UP000603904">
    <property type="component" value="Unassembled WGS sequence"/>
</dbReference>
<dbReference type="Pfam" id="PF03992">
    <property type="entry name" value="ABM"/>
    <property type="match status" value="1"/>
</dbReference>
<comment type="caution">
    <text evidence="2">The sequence shown here is derived from an EMBL/GenBank/DDBJ whole genome shotgun (WGS) entry which is preliminary data.</text>
</comment>
<protein>
    <recommendedName>
        <fullName evidence="1">ABM domain-containing protein</fullName>
    </recommendedName>
</protein>
<feature type="domain" description="ABM" evidence="1">
    <location>
        <begin position="6"/>
        <end position="74"/>
    </location>
</feature>
<evidence type="ECO:0000313" key="3">
    <source>
        <dbReference type="Proteomes" id="UP000603904"/>
    </source>
</evidence>
<evidence type="ECO:0000259" key="1">
    <source>
        <dbReference type="Pfam" id="PF03992"/>
    </source>
</evidence>
<evidence type="ECO:0000313" key="2">
    <source>
        <dbReference type="EMBL" id="GIH43478.1"/>
    </source>
</evidence>
<name>A0ABQ4G8S0_9ACTN</name>
<keyword evidence="3" id="KW-1185">Reference proteome</keyword>
<sequence length="111" mass="12276">MSNVTIVQYETRPESADENQRLVETVISELAGNDPGGLRYAAFRLDDGVTFVHIAITEDERDPLSNSAAFKAFQQGIGERQIPGTRTRNTATLVGSYRFWSQAAPDAKNEE</sequence>